<name>A0A5K0U7A5_9VIRU</name>
<dbReference type="Proteomes" id="UP000594342">
    <property type="component" value="Unassembled WGS sequence"/>
</dbReference>
<feature type="domain" description="Glycosyltransferase subfamily 4-like N-terminal" evidence="2">
    <location>
        <begin position="22"/>
        <end position="194"/>
    </location>
</feature>
<sequence length="511" mass="57713">MNMMCLKIAIFSVETIHTINLGGLSVHVSELSSALAKYGHNVHVFTKDNNNGPSEFVVDNVTYHKCSYPKGNDTHEAYHFCVQAMNTFYACEQKNKFCFDIIHAHDWSSFHVINMLKAHPAKKIVTAHSTEYGRCGNKMHDGQSKVIRDVECSGFHDADMSIFVSNGLAHEVSNIYNFKNNSKMRVIYNGVDLQKYDFDPNINVRALCNIPHDANIVLFVGRLTKQKGVDMLLDSVHDVVREHPNTYFVIVGDGFLRGELEHKAHKNNVMKNVRFTGKLNNFSPLLKGLFKECTCLCVPSTNEPFGIVILEAWCYKKPVVATPCSGPLEIINNKINGYIADMNSRSIGDNLRLLIRDGAKARVMGENGYNDVRGLFSWEKIAAETLDVYTGGSKYVNMHKEKMAIMPDESIDKYIEYINNPVINYTSASRDTILVDSDVRSVTLKDKNVQDTNIDRSEQNSYINSYTKTDDVDSPILSYRAVRRSNVKTPINADNAKIIEKLNKINFTLKH</sequence>
<dbReference type="PANTHER" id="PTHR45947">
    <property type="entry name" value="SULFOQUINOVOSYL TRANSFERASE SQD2"/>
    <property type="match status" value="1"/>
</dbReference>
<protein>
    <submittedName>
        <fullName evidence="3">Glycosyltransferase family group 1 protein</fullName>
    </submittedName>
</protein>
<dbReference type="CDD" id="cd03801">
    <property type="entry name" value="GT4_PimA-like"/>
    <property type="match status" value="1"/>
</dbReference>
<dbReference type="GO" id="GO:0016758">
    <property type="term" value="F:hexosyltransferase activity"/>
    <property type="evidence" value="ECO:0007669"/>
    <property type="project" value="TreeGrafter"/>
</dbReference>
<proteinExistence type="predicted"/>
<comment type="caution">
    <text evidence="3">The sequence shown here is derived from an EMBL/GenBank/DDBJ whole genome shotgun (WGS) entry which is preliminary data.</text>
</comment>
<keyword evidence="3" id="KW-0808">Transferase</keyword>
<organism evidence="3 4">
    <name type="scientific">Yasminevirus sp. GU-2018</name>
    <dbReference type="NCBI Taxonomy" id="2420051"/>
    <lineage>
        <taxon>Viruses</taxon>
        <taxon>Varidnaviria</taxon>
        <taxon>Bamfordvirae</taxon>
        <taxon>Nucleocytoviricota</taxon>
        <taxon>Megaviricetes</taxon>
        <taxon>Imitervirales</taxon>
        <taxon>Mimiviridae</taxon>
        <taxon>Klosneuvirinae</taxon>
        <taxon>Yasminevirus</taxon>
        <taxon>Yasminevirus saudimassiliense</taxon>
    </lineage>
</organism>
<dbReference type="SUPFAM" id="SSF53756">
    <property type="entry name" value="UDP-Glycosyltransferase/glycogen phosphorylase"/>
    <property type="match status" value="1"/>
</dbReference>
<evidence type="ECO:0000259" key="1">
    <source>
        <dbReference type="Pfam" id="PF00534"/>
    </source>
</evidence>
<evidence type="ECO:0000313" key="3">
    <source>
        <dbReference type="EMBL" id="VBB17675.1"/>
    </source>
</evidence>
<dbReference type="InterPro" id="IPR028098">
    <property type="entry name" value="Glyco_trans_4-like_N"/>
</dbReference>
<evidence type="ECO:0000313" key="4">
    <source>
        <dbReference type="Proteomes" id="UP000594342"/>
    </source>
</evidence>
<dbReference type="Pfam" id="PF00534">
    <property type="entry name" value="Glycos_transf_1"/>
    <property type="match status" value="1"/>
</dbReference>
<keyword evidence="4" id="KW-1185">Reference proteome</keyword>
<dbReference type="Gene3D" id="3.40.50.2000">
    <property type="entry name" value="Glycogen Phosphorylase B"/>
    <property type="match status" value="2"/>
</dbReference>
<dbReference type="InterPro" id="IPR001296">
    <property type="entry name" value="Glyco_trans_1"/>
</dbReference>
<dbReference type="InterPro" id="IPR050194">
    <property type="entry name" value="Glycosyltransferase_grp1"/>
</dbReference>
<evidence type="ECO:0000259" key="2">
    <source>
        <dbReference type="Pfam" id="PF13439"/>
    </source>
</evidence>
<feature type="domain" description="Glycosyl transferase family 1" evidence="1">
    <location>
        <begin position="209"/>
        <end position="370"/>
    </location>
</feature>
<dbReference type="PANTHER" id="PTHR45947:SF3">
    <property type="entry name" value="SULFOQUINOVOSYL TRANSFERASE SQD2"/>
    <property type="match status" value="1"/>
</dbReference>
<accession>A0A5K0U7A5</accession>
<dbReference type="Pfam" id="PF13439">
    <property type="entry name" value="Glyco_transf_4"/>
    <property type="match status" value="1"/>
</dbReference>
<dbReference type="EMBL" id="UPSH01000001">
    <property type="protein sequence ID" value="VBB17675.1"/>
    <property type="molecule type" value="Genomic_DNA"/>
</dbReference>
<reference evidence="3 4" key="1">
    <citation type="submission" date="2018-10" db="EMBL/GenBank/DDBJ databases">
        <authorList>
            <consortium name="IHU Genomes"/>
        </authorList>
    </citation>
    <scope>NUCLEOTIDE SEQUENCE [LARGE SCALE GENOMIC DNA]</scope>
    <source>
        <strain evidence="3 4">A1</strain>
    </source>
</reference>
<gene>
    <name evidence="3" type="ORF">YASMINEVIRUS_138</name>
</gene>